<evidence type="ECO:0000256" key="1">
    <source>
        <dbReference type="SAM" id="MobiDB-lite"/>
    </source>
</evidence>
<dbReference type="EMBL" id="JAPDNT010000018">
    <property type="protein sequence ID" value="MCW3476331.1"/>
    <property type="molecule type" value="Genomic_DNA"/>
</dbReference>
<feature type="compositionally biased region" description="Pro residues" evidence="1">
    <location>
        <begin position="230"/>
        <end position="241"/>
    </location>
</feature>
<comment type="caution">
    <text evidence="2">The sequence shown here is derived from an EMBL/GenBank/DDBJ whole genome shotgun (WGS) entry which is preliminary data.</text>
</comment>
<dbReference type="Proteomes" id="UP001165679">
    <property type="component" value="Unassembled WGS sequence"/>
</dbReference>
<organism evidence="2 3">
    <name type="scientific">Limobrevibacterium gyesilva</name>
    <dbReference type="NCBI Taxonomy" id="2991712"/>
    <lineage>
        <taxon>Bacteria</taxon>
        <taxon>Pseudomonadati</taxon>
        <taxon>Pseudomonadota</taxon>
        <taxon>Alphaproteobacteria</taxon>
        <taxon>Acetobacterales</taxon>
        <taxon>Acetobacteraceae</taxon>
        <taxon>Limobrevibacterium</taxon>
    </lineage>
</organism>
<evidence type="ECO:0000313" key="3">
    <source>
        <dbReference type="Proteomes" id="UP001165679"/>
    </source>
</evidence>
<feature type="region of interest" description="Disordered" evidence="1">
    <location>
        <begin position="222"/>
        <end position="243"/>
    </location>
</feature>
<reference evidence="2" key="1">
    <citation type="submission" date="2022-09" db="EMBL/GenBank/DDBJ databases">
        <title>Rhodovastum sp. nov. RN2-1 isolated from soil in Seongnam, South Korea.</title>
        <authorList>
            <person name="Le N.T."/>
        </authorList>
    </citation>
    <scope>NUCLEOTIDE SEQUENCE</scope>
    <source>
        <strain evidence="2">RN2-1</strain>
    </source>
</reference>
<name>A0AA41YLZ3_9PROT</name>
<protein>
    <submittedName>
        <fullName evidence="2">Uncharacterized protein</fullName>
    </submittedName>
</protein>
<accession>A0AA41YLZ3</accession>
<gene>
    <name evidence="2" type="ORF">OL599_17310</name>
</gene>
<reference evidence="2" key="2">
    <citation type="submission" date="2022-10" db="EMBL/GenBank/DDBJ databases">
        <authorList>
            <person name="Trinh H.N."/>
        </authorList>
    </citation>
    <scope>NUCLEOTIDE SEQUENCE</scope>
    <source>
        <strain evidence="2">RN2-1</strain>
    </source>
</reference>
<dbReference type="AlphaFoldDB" id="A0AA41YLZ3"/>
<evidence type="ECO:0000313" key="2">
    <source>
        <dbReference type="EMBL" id="MCW3476331.1"/>
    </source>
</evidence>
<sequence>MTDDNITVLRARGRRLAKRVRSDGTIDAYDSARTYDLFTAPIADLAALATLLDRLLARPDCAVVRGAIIDPARTQGVRRRVHPDPSTGECPTLREAPRLWLALDVDSAERPEAVPAHDLPGCAAAAIRGLPKAFHDASCIVQASGSHGLKPGLRLRLWYWLSRPLTGPELKRWFRGVPVDPAVFRPAQVIYTAAPIFDRAADNPLSARMVAVSGASSTVTAPSAAALAPPRRPPAPLPSPRAPSANRYASVALTNAAARVYRAAEGRRHDTLLSEAIGLARFVAAGLLTESEVAETLRGAGEHVGKPGEECEQIVAWAIAHPSNRPLPAGIGR</sequence>
<proteinExistence type="predicted"/>
<dbReference type="RefSeq" id="WP_264715110.1">
    <property type="nucleotide sequence ID" value="NZ_JAPDNT010000018.1"/>
</dbReference>
<keyword evidence="3" id="KW-1185">Reference proteome</keyword>